<organism evidence="6">
    <name type="scientific">Schistocephalus solidus</name>
    <name type="common">Tapeworm</name>
    <dbReference type="NCBI Taxonomy" id="70667"/>
    <lineage>
        <taxon>Eukaryota</taxon>
        <taxon>Metazoa</taxon>
        <taxon>Spiralia</taxon>
        <taxon>Lophotrochozoa</taxon>
        <taxon>Platyhelminthes</taxon>
        <taxon>Cestoda</taxon>
        <taxon>Eucestoda</taxon>
        <taxon>Diphyllobothriidea</taxon>
        <taxon>Diphyllobothriidae</taxon>
        <taxon>Schistocephalus</taxon>
    </lineage>
</organism>
<keyword evidence="3" id="KW-0862">Zinc</keyword>
<comment type="similarity">
    <text evidence="1">Belongs to the yippee family.</text>
</comment>
<dbReference type="PANTHER" id="PTHR13848">
    <property type="entry name" value="PROTEIN YIPPEE-LIKE CG15309-RELATED"/>
    <property type="match status" value="1"/>
</dbReference>
<protein>
    <submittedName>
        <fullName evidence="6">Protein yippee-like 3</fullName>
    </submittedName>
</protein>
<dbReference type="EMBL" id="GEEE01012141">
    <property type="protein sequence ID" value="JAP51084.1"/>
    <property type="molecule type" value="Transcribed_RNA"/>
</dbReference>
<feature type="compositionally biased region" description="Polar residues" evidence="4">
    <location>
        <begin position="336"/>
        <end position="351"/>
    </location>
</feature>
<evidence type="ECO:0000313" key="6">
    <source>
        <dbReference type="EMBL" id="JAP51084.1"/>
    </source>
</evidence>
<dbReference type="InterPro" id="IPR039058">
    <property type="entry name" value="Yippee_fam"/>
</dbReference>
<sequence length="398" mass="43591">MTRRFLVYLDSDDSAVTYSCVHCRAHLADYRYLISKSFQGSQGRAYLFEKIVNVKSSTAEDRLLLTGHHRVADIYCICCDTLLGWKYEKAFEPSQRYKEGKYIIELIHIIKDNQWDTFLTPHTKRRSSGYSTEHFDNPGLAPLSQGACGQQNGGFVDSSTDLIEPALPSSVQGAAPCSSLPNPAHLSSAFAEPEESSLFNSDESPLAERLGQLQQTELSEPTVIPHADLIPRLIQQSALPQVDGDEISYPRSSSRSLNIFNARGASPPEHLSLFLPQKSPSKPKKQKHLCGAVTSIGSTLRIASSSSCTLTEPLLDADTRNLTFEPEMTASFLSTVVDDSSDPNQRSSARPSESHHSTMLLLPPSDSALTVLAEVVSPTGDSSDNNNQLNDEAFNALD</sequence>
<gene>
    <name evidence="6" type="primary">YPEL3</name>
    <name evidence="6" type="ORF">TR131123</name>
</gene>
<evidence type="ECO:0000256" key="1">
    <source>
        <dbReference type="ARBA" id="ARBA00005613"/>
    </source>
</evidence>
<feature type="region of interest" description="Disordered" evidence="4">
    <location>
        <begin position="377"/>
        <end position="398"/>
    </location>
</feature>
<feature type="domain" description="Yippee" evidence="5">
    <location>
        <begin position="16"/>
        <end position="113"/>
    </location>
</feature>
<feature type="region of interest" description="Disordered" evidence="4">
    <location>
        <begin position="336"/>
        <end position="363"/>
    </location>
</feature>
<accession>A0A0X3PGZ6</accession>
<dbReference type="InterPro" id="IPR004910">
    <property type="entry name" value="Yippee/Mis18/Cereblon"/>
</dbReference>
<evidence type="ECO:0000256" key="3">
    <source>
        <dbReference type="ARBA" id="ARBA00022833"/>
    </source>
</evidence>
<proteinExistence type="inferred from homology"/>
<dbReference type="Pfam" id="PF03226">
    <property type="entry name" value="Yippee-Mis18"/>
    <property type="match status" value="1"/>
</dbReference>
<reference evidence="6" key="1">
    <citation type="submission" date="2016-01" db="EMBL/GenBank/DDBJ databases">
        <title>Reference transcriptome for the parasite Schistocephalus solidus: insights into the molecular evolution of parasitism.</title>
        <authorList>
            <person name="Hebert F.O."/>
            <person name="Grambauer S."/>
            <person name="Barber I."/>
            <person name="Landry C.R."/>
            <person name="Aubin-Horth N."/>
        </authorList>
    </citation>
    <scope>NUCLEOTIDE SEQUENCE</scope>
</reference>
<dbReference type="PROSITE" id="PS51792">
    <property type="entry name" value="YIPPEE"/>
    <property type="match status" value="1"/>
</dbReference>
<evidence type="ECO:0000256" key="2">
    <source>
        <dbReference type="ARBA" id="ARBA00022723"/>
    </source>
</evidence>
<keyword evidence="2" id="KW-0479">Metal-binding</keyword>
<dbReference type="GO" id="GO:0046872">
    <property type="term" value="F:metal ion binding"/>
    <property type="evidence" value="ECO:0007669"/>
    <property type="project" value="UniProtKB-KW"/>
</dbReference>
<feature type="compositionally biased region" description="Polar residues" evidence="4">
    <location>
        <begin position="379"/>
        <end position="390"/>
    </location>
</feature>
<evidence type="ECO:0000256" key="4">
    <source>
        <dbReference type="SAM" id="MobiDB-lite"/>
    </source>
</evidence>
<name>A0A0X3PGZ6_SCHSO</name>
<evidence type="ECO:0000259" key="5">
    <source>
        <dbReference type="PROSITE" id="PS51792"/>
    </source>
</evidence>
<dbReference type="AlphaFoldDB" id="A0A0X3PGZ6"/>
<dbReference type="InterPro" id="IPR034751">
    <property type="entry name" value="Yippee"/>
</dbReference>